<evidence type="ECO:0000313" key="13">
    <source>
        <dbReference type="Proteomes" id="UP000249799"/>
    </source>
</evidence>
<comment type="subcellular location">
    <subcellularLocation>
        <location evidence="1">Cell membrane</location>
        <topology evidence="1">Multi-pass membrane protein</topology>
    </subcellularLocation>
</comment>
<keyword evidence="5 9" id="KW-1133">Transmembrane helix</keyword>
<evidence type="ECO:0000256" key="5">
    <source>
        <dbReference type="ARBA" id="ARBA00022989"/>
    </source>
</evidence>
<feature type="region of interest" description="Disordered" evidence="8">
    <location>
        <begin position="219"/>
        <end position="261"/>
    </location>
</feature>
<evidence type="ECO:0000256" key="7">
    <source>
        <dbReference type="SAM" id="Coils"/>
    </source>
</evidence>
<dbReference type="OrthoDB" id="9808461at2"/>
<dbReference type="AlphaFoldDB" id="A0A2Z4FIU8"/>
<organism evidence="12 13">
    <name type="scientific">Bradymonas sediminis</name>
    <dbReference type="NCBI Taxonomy" id="1548548"/>
    <lineage>
        <taxon>Bacteria</taxon>
        <taxon>Deltaproteobacteria</taxon>
        <taxon>Bradymonadales</taxon>
        <taxon>Bradymonadaceae</taxon>
        <taxon>Bradymonas</taxon>
    </lineage>
</organism>
<dbReference type="KEGG" id="bsed:DN745_05515"/>
<feature type="domain" description="ABC3 transporter permease C-terminal" evidence="10">
    <location>
        <begin position="394"/>
        <end position="518"/>
    </location>
</feature>
<dbReference type="Pfam" id="PF02687">
    <property type="entry name" value="FtsX"/>
    <property type="match status" value="1"/>
</dbReference>
<dbReference type="RefSeq" id="WP_111332847.1">
    <property type="nucleotide sequence ID" value="NZ_CP030032.1"/>
</dbReference>
<evidence type="ECO:0000259" key="10">
    <source>
        <dbReference type="Pfam" id="PF02687"/>
    </source>
</evidence>
<comment type="similarity">
    <text evidence="2">Belongs to the ABC-4 integral membrane protein family. LolC/E subfamily.</text>
</comment>
<dbReference type="GO" id="GO:0098797">
    <property type="term" value="C:plasma membrane protein complex"/>
    <property type="evidence" value="ECO:0007669"/>
    <property type="project" value="TreeGrafter"/>
</dbReference>
<name>A0A2Z4FIU8_9DELT</name>
<dbReference type="PANTHER" id="PTHR30489:SF0">
    <property type="entry name" value="LIPOPROTEIN-RELEASING SYSTEM TRANSMEMBRANE PROTEIN LOLE"/>
    <property type="match status" value="1"/>
</dbReference>
<feature type="domain" description="MacB-like periplasmic core" evidence="11">
    <location>
        <begin position="25"/>
        <end position="128"/>
    </location>
</feature>
<feature type="transmembrane region" description="Helical" evidence="9">
    <location>
        <begin position="491"/>
        <end position="513"/>
    </location>
</feature>
<evidence type="ECO:0000256" key="8">
    <source>
        <dbReference type="SAM" id="MobiDB-lite"/>
    </source>
</evidence>
<protein>
    <submittedName>
        <fullName evidence="12">Uncharacterized protein</fullName>
    </submittedName>
</protein>
<dbReference type="InterPro" id="IPR025857">
    <property type="entry name" value="MacB_PCD"/>
</dbReference>
<dbReference type="PANTHER" id="PTHR30489">
    <property type="entry name" value="LIPOPROTEIN-RELEASING SYSTEM TRANSMEMBRANE PROTEIN LOLE"/>
    <property type="match status" value="1"/>
</dbReference>
<evidence type="ECO:0000256" key="9">
    <source>
        <dbReference type="SAM" id="Phobius"/>
    </source>
</evidence>
<evidence type="ECO:0000256" key="6">
    <source>
        <dbReference type="ARBA" id="ARBA00023136"/>
    </source>
</evidence>
<feature type="compositionally biased region" description="Acidic residues" evidence="8">
    <location>
        <begin position="222"/>
        <end position="234"/>
    </location>
</feature>
<keyword evidence="3" id="KW-1003">Cell membrane</keyword>
<feature type="transmembrane region" description="Helical" evidence="9">
    <location>
        <begin position="20"/>
        <end position="46"/>
    </location>
</feature>
<accession>A0A2Z4FIU8</accession>
<keyword evidence="6 9" id="KW-0472">Membrane</keyword>
<sequence>MRYEHFIGLRYLMAKKRTQVVSIITLISICGVTLGVTAMIVVLSVMGGFKKDLKDKILGTKAHAVVTPAEGVDLLDPDAIAERIRAIDGVTGAEPFVQSDVMVSSSTNLSGVVLRGIHPKNIDAVSDLRADMVEGELEYLLDPKPLLDSLATERDKRIDEILKRVNGGRDELNDAKKALEQERKGVDPVENLIDELEEEGGLDADDAEMAGEDIMPPIFGDAPEDPFSDSEGSEDSMMPSIFGDPAEEAGDSGSGRTDASGYGEIPGLLIGPELAKSLQAELGTELNVVTPDGGIGPTGSMPRSRPFRVVGIFKTGMYEYDSNSAYTAFGDAQAFLNRAGASGIEVKTIDSEKAVAIADVIQARLGPTVEVLDWKEMNSSLFFALELEKIGMFVALLFIILVASFSIVAMLIMIVIEKGRDIAILKSMGVPDSGIRRIFIVQGLVIGAVGTGVGLLIGLAICWYLKVYGVPLNSEVYYISKLPVEINPTEILAVVLATLGISGAATIYPAYLASKLKPVDGLRYD</sequence>
<reference evidence="12 13" key="1">
    <citation type="submission" date="2018-06" db="EMBL/GenBank/DDBJ databases">
        <title>Lujinxingia sediminis gen. nov. sp. nov., a new facultative anaerobic member of the class Deltaproteobacteria, and proposal of Lujinxingaceae fam. nov.</title>
        <authorList>
            <person name="Guo L.-Y."/>
            <person name="Li C.-M."/>
            <person name="Wang S."/>
            <person name="Du Z.-J."/>
        </authorList>
    </citation>
    <scope>NUCLEOTIDE SEQUENCE [LARGE SCALE GENOMIC DNA]</scope>
    <source>
        <strain evidence="12 13">FA350</strain>
    </source>
</reference>
<gene>
    <name evidence="12" type="ORF">DN745_05515</name>
</gene>
<feature type="transmembrane region" description="Helical" evidence="9">
    <location>
        <begin position="390"/>
        <end position="416"/>
    </location>
</feature>
<evidence type="ECO:0000256" key="3">
    <source>
        <dbReference type="ARBA" id="ARBA00022475"/>
    </source>
</evidence>
<evidence type="ECO:0000256" key="4">
    <source>
        <dbReference type="ARBA" id="ARBA00022692"/>
    </source>
</evidence>
<dbReference type="Proteomes" id="UP000249799">
    <property type="component" value="Chromosome"/>
</dbReference>
<feature type="coiled-coil region" evidence="7">
    <location>
        <begin position="162"/>
        <end position="199"/>
    </location>
</feature>
<proteinExistence type="inferred from homology"/>
<keyword evidence="7" id="KW-0175">Coiled coil</keyword>
<dbReference type="EMBL" id="CP030032">
    <property type="protein sequence ID" value="AWV88823.1"/>
    <property type="molecule type" value="Genomic_DNA"/>
</dbReference>
<evidence type="ECO:0000256" key="1">
    <source>
        <dbReference type="ARBA" id="ARBA00004651"/>
    </source>
</evidence>
<feature type="transmembrane region" description="Helical" evidence="9">
    <location>
        <begin position="437"/>
        <end position="466"/>
    </location>
</feature>
<dbReference type="InterPro" id="IPR003838">
    <property type="entry name" value="ABC3_permease_C"/>
</dbReference>
<keyword evidence="4 9" id="KW-0812">Transmembrane</keyword>
<dbReference type="InterPro" id="IPR051447">
    <property type="entry name" value="Lipoprotein-release_system"/>
</dbReference>
<evidence type="ECO:0000259" key="11">
    <source>
        <dbReference type="Pfam" id="PF12704"/>
    </source>
</evidence>
<evidence type="ECO:0000256" key="2">
    <source>
        <dbReference type="ARBA" id="ARBA00005236"/>
    </source>
</evidence>
<dbReference type="Pfam" id="PF12704">
    <property type="entry name" value="MacB_PCD"/>
    <property type="match status" value="1"/>
</dbReference>
<evidence type="ECO:0000313" key="12">
    <source>
        <dbReference type="EMBL" id="AWV88823.1"/>
    </source>
</evidence>
<keyword evidence="13" id="KW-1185">Reference proteome</keyword>
<dbReference type="GO" id="GO:0044874">
    <property type="term" value="P:lipoprotein localization to outer membrane"/>
    <property type="evidence" value="ECO:0007669"/>
    <property type="project" value="TreeGrafter"/>
</dbReference>